<evidence type="ECO:0000313" key="1">
    <source>
        <dbReference type="EMBL" id="QJA99551.1"/>
    </source>
</evidence>
<gene>
    <name evidence="1" type="ORF">MM171A00971_0009</name>
    <name evidence="2" type="ORF">MM171B02681_0010</name>
</gene>
<protein>
    <submittedName>
        <fullName evidence="2">Uncharacterized protein</fullName>
    </submittedName>
</protein>
<proteinExistence type="predicted"/>
<organism evidence="2">
    <name type="scientific">viral metagenome</name>
    <dbReference type="NCBI Taxonomy" id="1070528"/>
    <lineage>
        <taxon>unclassified sequences</taxon>
        <taxon>metagenomes</taxon>
        <taxon>organismal metagenomes</taxon>
    </lineage>
</organism>
<name>A0A6M3X5R1_9ZZZZ</name>
<dbReference type="EMBL" id="MT143944">
    <property type="protein sequence ID" value="QJH93082.1"/>
    <property type="molecule type" value="Genomic_DNA"/>
</dbReference>
<dbReference type="EMBL" id="MT143656">
    <property type="protein sequence ID" value="QJA99551.1"/>
    <property type="molecule type" value="Genomic_DNA"/>
</dbReference>
<reference evidence="2" key="1">
    <citation type="submission" date="2020-03" db="EMBL/GenBank/DDBJ databases">
        <title>The deep terrestrial virosphere.</title>
        <authorList>
            <person name="Holmfeldt K."/>
            <person name="Nilsson E."/>
            <person name="Simone D."/>
            <person name="Lopez-Fernandez M."/>
            <person name="Wu X."/>
            <person name="de Brujin I."/>
            <person name="Lundin D."/>
            <person name="Andersson A."/>
            <person name="Bertilsson S."/>
            <person name="Dopson M."/>
        </authorList>
    </citation>
    <scope>NUCLEOTIDE SEQUENCE</scope>
    <source>
        <strain evidence="1">MM171A00971</strain>
        <strain evidence="2">MM171B02681</strain>
    </source>
</reference>
<accession>A0A6M3X5R1</accession>
<dbReference type="AlphaFoldDB" id="A0A6M3X5R1"/>
<evidence type="ECO:0000313" key="2">
    <source>
        <dbReference type="EMBL" id="QJH93082.1"/>
    </source>
</evidence>
<sequence length="95" mass="10670">MSGKRGVIEMEKYINIPCAWDPAIKGNKYGHLLDAAGLCYEIESEGRGNELGVSFCSHHYRVELPKNLDSIDCGDAEMTAELQQTIRFIKDEYGE</sequence>